<reference evidence="4" key="1">
    <citation type="journal article" date="2013" name="Stand. Genomic Sci.">
        <title>Complete genome sequence of the halophilic bacterium Spirochaeta africana type strain (Z-7692(T)) from the alkaline Lake Magadi in the East African Rift.</title>
        <authorList>
            <person name="Liolos K."/>
            <person name="Abt B."/>
            <person name="Scheuner C."/>
            <person name="Teshima H."/>
            <person name="Held B."/>
            <person name="Lapidus A."/>
            <person name="Nolan M."/>
            <person name="Lucas S."/>
            <person name="Deshpande S."/>
            <person name="Cheng J.F."/>
            <person name="Tapia R."/>
            <person name="Goodwin L.A."/>
            <person name="Pitluck S."/>
            <person name="Pagani I."/>
            <person name="Ivanova N."/>
            <person name="Mavromatis K."/>
            <person name="Mikhailova N."/>
            <person name="Huntemann M."/>
            <person name="Pati A."/>
            <person name="Chen A."/>
            <person name="Palaniappan K."/>
            <person name="Land M."/>
            <person name="Rohde M."/>
            <person name="Tindall B.J."/>
            <person name="Detter J.C."/>
            <person name="Goker M."/>
            <person name="Bristow J."/>
            <person name="Eisen J.A."/>
            <person name="Markowitz V."/>
            <person name="Hugenholtz P."/>
            <person name="Woyke T."/>
            <person name="Klenk H.P."/>
            <person name="Kyrpides N.C."/>
        </authorList>
    </citation>
    <scope>NUCLEOTIDE SEQUENCE</scope>
    <source>
        <strain evidence="4">ATCC 700263 / DSM 8902 / Z-7692</strain>
    </source>
</reference>
<gene>
    <name evidence="3" type="ordered locus">Spiaf_0789</name>
</gene>
<feature type="domain" description="YprB ribonuclease H-like" evidence="2">
    <location>
        <begin position="120"/>
        <end position="283"/>
    </location>
</feature>
<dbReference type="Proteomes" id="UP000007383">
    <property type="component" value="Chromosome"/>
</dbReference>
<dbReference type="InterPro" id="IPR038720">
    <property type="entry name" value="YprB_RNase_H-like_dom"/>
</dbReference>
<dbReference type="SUPFAM" id="SSF53098">
    <property type="entry name" value="Ribonuclease H-like"/>
    <property type="match status" value="1"/>
</dbReference>
<dbReference type="Gene3D" id="3.30.420.10">
    <property type="entry name" value="Ribonuclease H-like superfamily/Ribonuclease H"/>
    <property type="match status" value="1"/>
</dbReference>
<dbReference type="RefSeq" id="WP_014454880.1">
    <property type="nucleotide sequence ID" value="NC_017098.1"/>
</dbReference>
<accession>H9UH90</accession>
<feature type="compositionally biased region" description="Low complexity" evidence="1">
    <location>
        <begin position="14"/>
        <end position="59"/>
    </location>
</feature>
<evidence type="ECO:0000259" key="2">
    <source>
        <dbReference type="Pfam" id="PF13482"/>
    </source>
</evidence>
<dbReference type="EMBL" id="CP003282">
    <property type="protein sequence ID" value="AFG36883.1"/>
    <property type="molecule type" value="Genomic_DNA"/>
</dbReference>
<protein>
    <recommendedName>
        <fullName evidence="2">YprB ribonuclease H-like domain-containing protein</fullName>
    </recommendedName>
</protein>
<dbReference type="Pfam" id="PF13482">
    <property type="entry name" value="RNase_H_2"/>
    <property type="match status" value="1"/>
</dbReference>
<dbReference type="InterPro" id="IPR012337">
    <property type="entry name" value="RNaseH-like_sf"/>
</dbReference>
<name>H9UH90_SPIAZ</name>
<dbReference type="PANTHER" id="PTHR38462">
    <property type="entry name" value="EXONUCLEASE-LIKE PROTEIN"/>
    <property type="match status" value="1"/>
</dbReference>
<evidence type="ECO:0000313" key="4">
    <source>
        <dbReference type="Proteomes" id="UP000007383"/>
    </source>
</evidence>
<dbReference type="AlphaFoldDB" id="H9UH90"/>
<dbReference type="eggNOG" id="COG3359">
    <property type="taxonomic scope" value="Bacteria"/>
</dbReference>
<dbReference type="PANTHER" id="PTHR38462:SF1">
    <property type="entry name" value="YPRB RIBONUCLEASE H-LIKE DOMAIN-CONTAINING PROTEIN"/>
    <property type="match status" value="1"/>
</dbReference>
<dbReference type="PATRIC" id="fig|889378.3.peg.793"/>
<keyword evidence="4" id="KW-1185">Reference proteome</keyword>
<evidence type="ECO:0000313" key="3">
    <source>
        <dbReference type="EMBL" id="AFG36883.1"/>
    </source>
</evidence>
<organism evidence="3 4">
    <name type="scientific">Spirochaeta africana (strain ATCC 700263 / DSM 8902 / Z-7692)</name>
    <dbReference type="NCBI Taxonomy" id="889378"/>
    <lineage>
        <taxon>Bacteria</taxon>
        <taxon>Pseudomonadati</taxon>
        <taxon>Spirochaetota</taxon>
        <taxon>Spirochaetia</taxon>
        <taxon>Spirochaetales</taxon>
        <taxon>Spirochaetaceae</taxon>
        <taxon>Spirochaeta</taxon>
    </lineage>
</organism>
<dbReference type="KEGG" id="sfc:Spiaf_0789"/>
<proteinExistence type="predicted"/>
<dbReference type="GO" id="GO:0003676">
    <property type="term" value="F:nucleic acid binding"/>
    <property type="evidence" value="ECO:0007669"/>
    <property type="project" value="InterPro"/>
</dbReference>
<dbReference type="InterPro" id="IPR036397">
    <property type="entry name" value="RNaseH_sf"/>
</dbReference>
<sequence length="477" mass="51624">MDLAERLRQRRRAAAAAAAGKQADAAGSAAARPVAQPGATDPASSSNAAATNLAPSSNAGGSPVPSADPGLSSAAPAADGVDPARVAPPPGWRRSQDLLWECRCELSAAVPPIPRIAEMVFFDIETTGLSGGAGTMVLLAGAAWVEQGRLVAEQWFAADFPGEVYVLQRIATMAAQRPVVVSYNGRSFDWPVVQSKSLMSGVVLPPVEHLDLLYPVRRLFRHRLPDCSLATVEHARLGVVRINDVPGQEVPYRYAEFTRSGDVQQLLPVFTHHLQDLHSLYHALVYLLELERSAEQASAMPELHDPVGLARLIEFCSQRGLRPSCSSYPSGIRASTEPSGQPTVAAELSRQDAVLATAADILVSRLQAYAPAEPPGSAQLRRMPAAGPDAVPRHDLFRIGRLLVRRYKQRQDYDSARRLLLQLQDCFGPAHRWTAVELAKLLEHQYRDYAGALAALRGLADPPAHRQERVRRKLSGC</sequence>
<dbReference type="STRING" id="889378.Spiaf_0789"/>
<dbReference type="HOGENOM" id="CLU_572246_0_0_12"/>
<feature type="region of interest" description="Disordered" evidence="1">
    <location>
        <begin position="1"/>
        <end position="90"/>
    </location>
</feature>
<evidence type="ECO:0000256" key="1">
    <source>
        <dbReference type="SAM" id="MobiDB-lite"/>
    </source>
</evidence>